<sequence length="107" mass="11075">MIGSALVPPVRDGPAELWAITVNVYEVPFDRPVQVALVPTTTHDPPVGSWVSVYSVMGDPPVSTGGVHVRAAVWLPTSPRTPVGGSGTVRGVPLTVVTAPSPTTLRA</sequence>
<organism evidence="1">
    <name type="scientific">freshwater metagenome</name>
    <dbReference type="NCBI Taxonomy" id="449393"/>
    <lineage>
        <taxon>unclassified sequences</taxon>
        <taxon>metagenomes</taxon>
        <taxon>ecological metagenomes</taxon>
    </lineage>
</organism>
<accession>A0A6J7JR69</accession>
<protein>
    <submittedName>
        <fullName evidence="1">Unannotated protein</fullName>
    </submittedName>
</protein>
<proteinExistence type="predicted"/>
<dbReference type="AlphaFoldDB" id="A0A6J7JR69"/>
<name>A0A6J7JR69_9ZZZZ</name>
<evidence type="ECO:0000313" key="1">
    <source>
        <dbReference type="EMBL" id="CAB4945453.1"/>
    </source>
</evidence>
<dbReference type="EMBL" id="CAFBND010000050">
    <property type="protein sequence ID" value="CAB4945453.1"/>
    <property type="molecule type" value="Genomic_DNA"/>
</dbReference>
<gene>
    <name evidence="1" type="ORF">UFOPK3752_01327</name>
</gene>
<reference evidence="1" key="1">
    <citation type="submission" date="2020-05" db="EMBL/GenBank/DDBJ databases">
        <authorList>
            <person name="Chiriac C."/>
            <person name="Salcher M."/>
            <person name="Ghai R."/>
            <person name="Kavagutti S V."/>
        </authorList>
    </citation>
    <scope>NUCLEOTIDE SEQUENCE</scope>
</reference>